<dbReference type="InterPro" id="IPR052156">
    <property type="entry name" value="BCAA_Transport_ATP-bd_LivF"/>
</dbReference>
<dbReference type="PROSITE" id="PS00211">
    <property type="entry name" value="ABC_TRANSPORTER_1"/>
    <property type="match status" value="1"/>
</dbReference>
<dbReference type="InterPro" id="IPR003439">
    <property type="entry name" value="ABC_transporter-like_ATP-bd"/>
</dbReference>
<reference evidence="7" key="1">
    <citation type="submission" date="2017-02" db="EMBL/GenBank/DDBJ databases">
        <authorList>
            <person name="Regsiter A."/>
            <person name="William W."/>
        </authorList>
    </citation>
    <scope>NUCLEOTIDE SEQUENCE</scope>
    <source>
        <strain evidence="7">Bib</strain>
    </source>
</reference>
<dbReference type="EMBL" id="FWDM01000033">
    <property type="protein sequence ID" value="SLM15134.1"/>
    <property type="molecule type" value="Genomic_DNA"/>
</dbReference>
<sequence>MLKIQGLECGYGRMKVLEGINFEVGAESVGLFGPNGAGKTTLISAVMGMIKPWKGSIELEGVRIGGAETFTIARMGVALVPQERELFPGMSVEDNLMLGAAYIPHAKDDIPNQLEKVFELFPILKERRTQYAGTMSGGQQRMLAIGRALMSKPRLLILDEPSLGLQPSIVAEVFEVLKSLKSSISILVTEQNVRESLKAIDRGYVLENGRIVLEDSAEGLKTNPHVVKSYLGL</sequence>
<dbReference type="InterPro" id="IPR027417">
    <property type="entry name" value="P-loop_NTPase"/>
</dbReference>
<gene>
    <name evidence="7" type="primary">livF</name>
    <name evidence="7" type="ORF">SPIROBIBN47_390024</name>
</gene>
<feature type="domain" description="ABC transporter" evidence="6">
    <location>
        <begin position="2"/>
        <end position="233"/>
    </location>
</feature>
<evidence type="ECO:0000313" key="7">
    <source>
        <dbReference type="EMBL" id="SLM15134.1"/>
    </source>
</evidence>
<name>A0A3P3XLR3_9SPIR</name>
<dbReference type="Gene3D" id="3.40.50.300">
    <property type="entry name" value="P-loop containing nucleotide triphosphate hydrolases"/>
    <property type="match status" value="1"/>
</dbReference>
<protein>
    <submittedName>
        <fullName evidence="7">Leucine/isoleucine/valine transporter subunit ATP-binding component of ABC superfamily</fullName>
    </submittedName>
</protein>
<evidence type="ECO:0000256" key="1">
    <source>
        <dbReference type="ARBA" id="ARBA00005417"/>
    </source>
</evidence>
<dbReference type="InterPro" id="IPR017871">
    <property type="entry name" value="ABC_transporter-like_CS"/>
</dbReference>
<dbReference type="SMART" id="SM00382">
    <property type="entry name" value="AAA"/>
    <property type="match status" value="1"/>
</dbReference>
<comment type="similarity">
    <text evidence="1">Belongs to the ABC transporter superfamily.</text>
</comment>
<keyword evidence="2" id="KW-0813">Transport</keyword>
<dbReference type="CDD" id="cd03224">
    <property type="entry name" value="ABC_TM1139_LivF_branched"/>
    <property type="match status" value="1"/>
</dbReference>
<keyword evidence="3" id="KW-0547">Nucleotide-binding</keyword>
<dbReference type="GO" id="GO:0005524">
    <property type="term" value="F:ATP binding"/>
    <property type="evidence" value="ECO:0007669"/>
    <property type="project" value="UniProtKB-KW"/>
</dbReference>
<proteinExistence type="inferred from homology"/>
<evidence type="ECO:0000256" key="3">
    <source>
        <dbReference type="ARBA" id="ARBA00022741"/>
    </source>
</evidence>
<keyword evidence="4 7" id="KW-0067">ATP-binding</keyword>
<dbReference type="SUPFAM" id="SSF52540">
    <property type="entry name" value="P-loop containing nucleoside triphosphate hydrolases"/>
    <property type="match status" value="1"/>
</dbReference>
<dbReference type="GO" id="GO:0015807">
    <property type="term" value="P:L-amino acid transport"/>
    <property type="evidence" value="ECO:0007669"/>
    <property type="project" value="TreeGrafter"/>
</dbReference>
<dbReference type="PROSITE" id="PS50893">
    <property type="entry name" value="ABC_TRANSPORTER_2"/>
    <property type="match status" value="1"/>
</dbReference>
<evidence type="ECO:0000256" key="5">
    <source>
        <dbReference type="ARBA" id="ARBA00022970"/>
    </source>
</evidence>
<dbReference type="GO" id="GO:0015658">
    <property type="term" value="F:branched-chain amino acid transmembrane transporter activity"/>
    <property type="evidence" value="ECO:0007669"/>
    <property type="project" value="TreeGrafter"/>
</dbReference>
<dbReference type="AlphaFoldDB" id="A0A3P3XLR3"/>
<evidence type="ECO:0000259" key="6">
    <source>
        <dbReference type="PROSITE" id="PS50893"/>
    </source>
</evidence>
<accession>A0A3P3XLR3</accession>
<dbReference type="InterPro" id="IPR003593">
    <property type="entry name" value="AAA+_ATPase"/>
</dbReference>
<dbReference type="PANTHER" id="PTHR43820:SF4">
    <property type="entry name" value="HIGH-AFFINITY BRANCHED-CHAIN AMINO ACID TRANSPORT ATP-BINDING PROTEIN LIVF"/>
    <property type="match status" value="1"/>
</dbReference>
<dbReference type="Pfam" id="PF00005">
    <property type="entry name" value="ABC_tran"/>
    <property type="match status" value="1"/>
</dbReference>
<evidence type="ECO:0000256" key="4">
    <source>
        <dbReference type="ARBA" id="ARBA00022840"/>
    </source>
</evidence>
<dbReference type="PANTHER" id="PTHR43820">
    <property type="entry name" value="HIGH-AFFINITY BRANCHED-CHAIN AMINO ACID TRANSPORT ATP-BINDING PROTEIN LIVF"/>
    <property type="match status" value="1"/>
</dbReference>
<organism evidence="7">
    <name type="scientific">uncultured spirochete</name>
    <dbReference type="NCBI Taxonomy" id="156406"/>
    <lineage>
        <taxon>Bacteria</taxon>
        <taxon>Pseudomonadati</taxon>
        <taxon>Spirochaetota</taxon>
        <taxon>Spirochaetia</taxon>
        <taxon>Spirochaetales</taxon>
        <taxon>environmental samples</taxon>
    </lineage>
</organism>
<dbReference type="GO" id="GO:0016887">
    <property type="term" value="F:ATP hydrolysis activity"/>
    <property type="evidence" value="ECO:0007669"/>
    <property type="project" value="InterPro"/>
</dbReference>
<keyword evidence="5" id="KW-0029">Amino-acid transport</keyword>
<evidence type="ECO:0000256" key="2">
    <source>
        <dbReference type="ARBA" id="ARBA00022448"/>
    </source>
</evidence>